<dbReference type="KEGG" id="mnv:MNVI_14130"/>
<dbReference type="Proteomes" id="UP000466894">
    <property type="component" value="Chromosome"/>
</dbReference>
<organism evidence="1 2">
    <name type="scientific">Mycobacterium noviomagense</name>
    <dbReference type="NCBI Taxonomy" id="459858"/>
    <lineage>
        <taxon>Bacteria</taxon>
        <taxon>Bacillati</taxon>
        <taxon>Actinomycetota</taxon>
        <taxon>Actinomycetes</taxon>
        <taxon>Mycobacteriales</taxon>
        <taxon>Mycobacteriaceae</taxon>
        <taxon>Mycobacterium</taxon>
    </lineage>
</organism>
<dbReference type="EMBL" id="AP022583">
    <property type="protein sequence ID" value="BBY06095.1"/>
    <property type="molecule type" value="Genomic_DNA"/>
</dbReference>
<proteinExistence type="predicted"/>
<gene>
    <name evidence="1" type="ORF">MNVI_14130</name>
</gene>
<accession>A0A7I7PC82</accession>
<reference evidence="1 2" key="1">
    <citation type="journal article" date="2019" name="Emerg. Microbes Infect.">
        <title>Comprehensive subspecies identification of 175 nontuberculous mycobacteria species based on 7547 genomic profiles.</title>
        <authorList>
            <person name="Matsumoto Y."/>
            <person name="Kinjo T."/>
            <person name="Motooka D."/>
            <person name="Nabeya D."/>
            <person name="Jung N."/>
            <person name="Uechi K."/>
            <person name="Horii T."/>
            <person name="Iida T."/>
            <person name="Fujita J."/>
            <person name="Nakamura S."/>
        </authorList>
    </citation>
    <scope>NUCLEOTIDE SEQUENCE [LARGE SCALE GENOMIC DNA]</scope>
    <source>
        <strain evidence="1 2">JCM 16367</strain>
    </source>
</reference>
<evidence type="ECO:0000313" key="1">
    <source>
        <dbReference type="EMBL" id="BBY06095.1"/>
    </source>
</evidence>
<evidence type="ECO:0000313" key="2">
    <source>
        <dbReference type="Proteomes" id="UP000466894"/>
    </source>
</evidence>
<name>A0A7I7PC82_9MYCO</name>
<sequence length="155" mass="16262">MRSATRRIRSASATDDPPYFCTTSAIVALSVSGFGSKTEYVRLAALLRRLRAGYGSDGSVIVDGKVIDGSDGSDGRVIVEGRWNRPDVVGVVVGAEVVVVGDTVVVVTEGAPPWLPLNNATMPQMIRTIRIAKTMPNHTKGLRYQGVGGGPAGPP</sequence>
<dbReference type="AlphaFoldDB" id="A0A7I7PC82"/>
<protein>
    <submittedName>
        <fullName evidence="1">Uncharacterized protein</fullName>
    </submittedName>
</protein>